<feature type="active site" description="Amidino-cysteine intermediate" evidence="8 9">
    <location>
        <position position="400"/>
    </location>
</feature>
<dbReference type="EC" id="3.5.3.6" evidence="8"/>
<organism evidence="10 11">
    <name type="scientific">Palleronia pontilimi</name>
    <dbReference type="NCBI Taxonomy" id="1964209"/>
    <lineage>
        <taxon>Bacteria</taxon>
        <taxon>Pseudomonadati</taxon>
        <taxon>Pseudomonadota</taxon>
        <taxon>Alphaproteobacteria</taxon>
        <taxon>Rhodobacterales</taxon>
        <taxon>Roseobacteraceae</taxon>
        <taxon>Palleronia</taxon>
    </lineage>
</organism>
<comment type="catalytic activity">
    <reaction evidence="7 8">
        <text>L-arginine + H2O = L-citrulline + NH4(+)</text>
        <dbReference type="Rhea" id="RHEA:19597"/>
        <dbReference type="ChEBI" id="CHEBI:15377"/>
        <dbReference type="ChEBI" id="CHEBI:28938"/>
        <dbReference type="ChEBI" id="CHEBI:32682"/>
        <dbReference type="ChEBI" id="CHEBI:57743"/>
        <dbReference type="EC" id="3.5.3.6"/>
    </reaction>
</comment>
<keyword evidence="5 8" id="KW-0056">Arginine metabolism</keyword>
<dbReference type="PIRSF" id="PIRSF006356">
    <property type="entry name" value="Arg_deiminase"/>
    <property type="match status" value="1"/>
</dbReference>
<dbReference type="Pfam" id="PF02274">
    <property type="entry name" value="ADI"/>
    <property type="match status" value="1"/>
</dbReference>
<evidence type="ECO:0000256" key="5">
    <source>
        <dbReference type="ARBA" id="ARBA00022503"/>
    </source>
</evidence>
<evidence type="ECO:0000256" key="8">
    <source>
        <dbReference type="HAMAP-Rule" id="MF_00242"/>
    </source>
</evidence>
<evidence type="ECO:0000256" key="3">
    <source>
        <dbReference type="ARBA" id="ARBA00010206"/>
    </source>
</evidence>
<evidence type="ECO:0000256" key="2">
    <source>
        <dbReference type="ARBA" id="ARBA00005213"/>
    </source>
</evidence>
<proteinExistence type="inferred from homology"/>
<dbReference type="RefSeq" id="WP_198915167.1">
    <property type="nucleotide sequence ID" value="NZ_JAEKPD010000002.1"/>
</dbReference>
<dbReference type="Gene3D" id="1.10.3930.10">
    <property type="entry name" value="Arginine deiminase"/>
    <property type="match status" value="1"/>
</dbReference>
<reference evidence="10" key="1">
    <citation type="submission" date="2020-12" db="EMBL/GenBank/DDBJ databases">
        <title>Bacterial taxonomy.</title>
        <authorList>
            <person name="Pan X."/>
        </authorList>
    </citation>
    <scope>NUCLEOTIDE SEQUENCE</scope>
    <source>
        <strain evidence="10">KCTC 52957</strain>
    </source>
</reference>
<dbReference type="Proteomes" id="UP000642488">
    <property type="component" value="Unassembled WGS sequence"/>
</dbReference>
<dbReference type="GO" id="GO:0005737">
    <property type="term" value="C:cytoplasm"/>
    <property type="evidence" value="ECO:0007669"/>
    <property type="project" value="UniProtKB-SubCell"/>
</dbReference>
<evidence type="ECO:0000313" key="10">
    <source>
        <dbReference type="EMBL" id="MBJ3762008.1"/>
    </source>
</evidence>
<dbReference type="PANTHER" id="PTHR47271">
    <property type="entry name" value="ARGININE DEIMINASE"/>
    <property type="match status" value="1"/>
</dbReference>
<dbReference type="AlphaFoldDB" id="A0A934I849"/>
<accession>A0A934I849</accession>
<dbReference type="SUPFAM" id="SSF55909">
    <property type="entry name" value="Pentein"/>
    <property type="match status" value="1"/>
</dbReference>
<comment type="subcellular location">
    <subcellularLocation>
        <location evidence="1 8">Cytoplasm</location>
    </subcellularLocation>
</comment>
<dbReference type="PANTHER" id="PTHR47271:SF3">
    <property type="entry name" value="ARGININE DEIMINASE"/>
    <property type="match status" value="1"/>
</dbReference>
<dbReference type="HAMAP" id="MF_00242">
    <property type="entry name" value="Arg_deiminase"/>
    <property type="match status" value="1"/>
</dbReference>
<comment type="pathway">
    <text evidence="2 8">Amino-acid degradation; L-arginine degradation via ADI pathway; carbamoyl phosphate from L-arginine: step 1/2.</text>
</comment>
<evidence type="ECO:0000256" key="4">
    <source>
        <dbReference type="ARBA" id="ARBA00022490"/>
    </source>
</evidence>
<evidence type="ECO:0000256" key="7">
    <source>
        <dbReference type="ARBA" id="ARBA00049429"/>
    </source>
</evidence>
<gene>
    <name evidence="8" type="primary">arcA</name>
    <name evidence="10" type="ORF">ILP92_04510</name>
</gene>
<evidence type="ECO:0000256" key="1">
    <source>
        <dbReference type="ARBA" id="ARBA00004496"/>
    </source>
</evidence>
<comment type="caution">
    <text evidence="10">The sequence shown here is derived from an EMBL/GenBank/DDBJ whole genome shotgun (WGS) entry which is preliminary data.</text>
</comment>
<evidence type="ECO:0000256" key="9">
    <source>
        <dbReference type="PIRSR" id="PIRSR006356-1"/>
    </source>
</evidence>
<evidence type="ECO:0000313" key="11">
    <source>
        <dbReference type="Proteomes" id="UP000642488"/>
    </source>
</evidence>
<protein>
    <recommendedName>
        <fullName evidence="8">Arginine deiminase</fullName>
        <shortName evidence="8">ADI</shortName>
        <ecNumber evidence="8">3.5.3.6</ecNumber>
    </recommendedName>
    <alternativeName>
        <fullName evidence="8">Arginine dihydrolase</fullName>
        <shortName evidence="8">AD</shortName>
    </alternativeName>
</protein>
<dbReference type="GO" id="GO:0016990">
    <property type="term" value="F:arginine deiminase activity"/>
    <property type="evidence" value="ECO:0007669"/>
    <property type="project" value="UniProtKB-UniRule"/>
</dbReference>
<evidence type="ECO:0000256" key="6">
    <source>
        <dbReference type="ARBA" id="ARBA00022801"/>
    </source>
</evidence>
<dbReference type="GO" id="GO:0019546">
    <property type="term" value="P:L-arginine deiminase pathway"/>
    <property type="evidence" value="ECO:0007669"/>
    <property type="project" value="TreeGrafter"/>
</dbReference>
<name>A0A934I849_9RHOB</name>
<sequence length="410" mass="44387">MDEGRTLGVHSETGTLRQVIVCRPGLAHRRLTPGNCKDLLFDDVFWVKQAQKDHAVFAATMREEGVEVLDVNDLLAETLDLPEGRAWVLDHRITPTQVGAGMVTELRAWLDGLPGAELAKFLLGGLATDDLPFEPNGLFRGYLGPHGFILPPLPNALYTRDTSAWIFGGVSVNPMFWAARRPETLLSTAIYKFHPKFSGRTTIHWGDPTVDHGLATVEGGDLMPVGNGTVLVGMGERTSPQGIGLLAEALFDTGVAQRILAFRIPKSRAAMHLDTVFTLCGGDVVTTFKEVADALVCYDIRPGDGPEPLQFRRDPRPIFEIVADVLGYKRLQVIPTGGDTAEERAREQWNDGNNVVALRPGVVIAYDRNDDTNAALAAAGIEVLAIPGAELGRGRGGGHCMSCPTIRDPV</sequence>
<dbReference type="EMBL" id="JAEKPD010000002">
    <property type="protein sequence ID" value="MBJ3762008.1"/>
    <property type="molecule type" value="Genomic_DNA"/>
</dbReference>
<comment type="similarity">
    <text evidence="3 8">Belongs to the arginine deiminase family.</text>
</comment>
<dbReference type="NCBIfam" id="NF002381">
    <property type="entry name" value="PRK01388.1"/>
    <property type="match status" value="1"/>
</dbReference>
<dbReference type="InterPro" id="IPR003876">
    <property type="entry name" value="Arg_deiminase"/>
</dbReference>
<dbReference type="PRINTS" id="PR01466">
    <property type="entry name" value="ARGDEIMINASE"/>
</dbReference>
<keyword evidence="11" id="KW-1185">Reference proteome</keyword>
<keyword evidence="6 8" id="KW-0378">Hydrolase</keyword>
<dbReference type="Gene3D" id="3.75.10.10">
    <property type="entry name" value="L-arginine/glycine Amidinotransferase, Chain A"/>
    <property type="match status" value="1"/>
</dbReference>
<keyword evidence="4 8" id="KW-0963">Cytoplasm</keyword>